<reference evidence="8" key="1">
    <citation type="journal article" date="2015" name="Genome Announc.">
        <title>Draft Genome Sequence of Anaerolineae Strain TC1, a Novel Isolate from a Methanogenic Wastewater Treatment System.</title>
        <authorList>
            <person name="Matsuura N."/>
            <person name="Tourlousse D.M."/>
            <person name="Sun L."/>
            <person name="Toyonaga M."/>
            <person name="Kuroda K."/>
            <person name="Ohashi A."/>
            <person name="Cruz R."/>
            <person name="Yamaguchi T."/>
            <person name="Sekiguchi Y."/>
        </authorList>
    </citation>
    <scope>NUCLEOTIDE SEQUENCE [LARGE SCALE GENOMIC DNA]</scope>
    <source>
        <strain evidence="8">TC1</strain>
    </source>
</reference>
<dbReference type="InterPro" id="IPR001608">
    <property type="entry name" value="Ala_racemase_N"/>
</dbReference>
<name>A0A0S7BUW8_9CHLR</name>
<evidence type="ECO:0000259" key="7">
    <source>
        <dbReference type="SMART" id="SM01005"/>
    </source>
</evidence>
<evidence type="ECO:0000256" key="4">
    <source>
        <dbReference type="HAMAP-Rule" id="MF_01201"/>
    </source>
</evidence>
<dbReference type="InterPro" id="IPR029066">
    <property type="entry name" value="PLP-binding_barrel"/>
</dbReference>
<gene>
    <name evidence="8" type="ORF">ATC1_1360</name>
</gene>
<dbReference type="GO" id="GO:0005829">
    <property type="term" value="C:cytosol"/>
    <property type="evidence" value="ECO:0007669"/>
    <property type="project" value="TreeGrafter"/>
</dbReference>
<dbReference type="Pfam" id="PF00842">
    <property type="entry name" value="Ala_racemase_C"/>
    <property type="match status" value="1"/>
</dbReference>
<dbReference type="GO" id="GO:0030170">
    <property type="term" value="F:pyridoxal phosphate binding"/>
    <property type="evidence" value="ECO:0007669"/>
    <property type="project" value="UniProtKB-UniRule"/>
</dbReference>
<dbReference type="EMBL" id="DF968181">
    <property type="protein sequence ID" value="GAP40095.1"/>
    <property type="molecule type" value="Genomic_DNA"/>
</dbReference>
<comment type="catalytic activity">
    <reaction evidence="4">
        <text>L-alanine = D-alanine</text>
        <dbReference type="Rhea" id="RHEA:20249"/>
        <dbReference type="ChEBI" id="CHEBI:57416"/>
        <dbReference type="ChEBI" id="CHEBI:57972"/>
        <dbReference type="EC" id="5.1.1.1"/>
    </reaction>
</comment>
<protein>
    <recommendedName>
        <fullName evidence="4">Alanine racemase</fullName>
        <ecNumber evidence="4">5.1.1.1</ecNumber>
    </recommendedName>
</protein>
<accession>A0A0S7BUW8</accession>
<feature type="domain" description="Alanine racemase C-terminal" evidence="7">
    <location>
        <begin position="255"/>
        <end position="382"/>
    </location>
</feature>
<evidence type="ECO:0000256" key="6">
    <source>
        <dbReference type="PIRSR" id="PIRSR600821-52"/>
    </source>
</evidence>
<dbReference type="SUPFAM" id="SSF50621">
    <property type="entry name" value="Alanine racemase C-terminal domain-like"/>
    <property type="match status" value="1"/>
</dbReference>
<feature type="active site" description="Proton acceptor; specific for L-alanine" evidence="4">
    <location>
        <position position="276"/>
    </location>
</feature>
<dbReference type="AlphaFoldDB" id="A0A0S7BUW8"/>
<comment type="cofactor">
    <cofactor evidence="1 4 5">
        <name>pyridoxal 5'-phosphate</name>
        <dbReference type="ChEBI" id="CHEBI:597326"/>
    </cofactor>
</comment>
<evidence type="ECO:0000256" key="3">
    <source>
        <dbReference type="ARBA" id="ARBA00023235"/>
    </source>
</evidence>
<dbReference type="InterPro" id="IPR020622">
    <property type="entry name" value="Ala_racemase_pyridoxalP-BS"/>
</dbReference>
<dbReference type="Gene3D" id="2.40.37.10">
    <property type="entry name" value="Lyase, Ornithine Decarboxylase, Chain A, domain 1"/>
    <property type="match status" value="1"/>
</dbReference>
<dbReference type="InterPro" id="IPR000821">
    <property type="entry name" value="Ala_racemase"/>
</dbReference>
<dbReference type="Pfam" id="PF01168">
    <property type="entry name" value="Ala_racemase_N"/>
    <property type="match status" value="1"/>
</dbReference>
<dbReference type="InterPro" id="IPR009006">
    <property type="entry name" value="Ala_racemase/Decarboxylase_C"/>
</dbReference>
<dbReference type="CDD" id="cd00430">
    <property type="entry name" value="PLPDE_III_AR"/>
    <property type="match status" value="1"/>
</dbReference>
<comment type="pathway">
    <text evidence="4">Amino-acid biosynthesis; D-alanine biosynthesis; D-alanine from L-alanine: step 1/1.</text>
</comment>
<dbReference type="NCBIfam" id="TIGR00492">
    <property type="entry name" value="alr"/>
    <property type="match status" value="1"/>
</dbReference>
<keyword evidence="3 4" id="KW-0413">Isomerase</keyword>
<dbReference type="GO" id="GO:0008784">
    <property type="term" value="F:alanine racemase activity"/>
    <property type="evidence" value="ECO:0007669"/>
    <property type="project" value="UniProtKB-UniRule"/>
</dbReference>
<keyword evidence="2 4" id="KW-0663">Pyridoxal phosphate</keyword>
<dbReference type="UniPathway" id="UPA00042">
    <property type="reaction ID" value="UER00497"/>
</dbReference>
<dbReference type="PANTHER" id="PTHR30511">
    <property type="entry name" value="ALANINE RACEMASE"/>
    <property type="match status" value="1"/>
</dbReference>
<dbReference type="Proteomes" id="UP000053370">
    <property type="component" value="Unassembled WGS sequence"/>
</dbReference>
<feature type="binding site" evidence="4 6">
    <location>
        <position position="146"/>
    </location>
    <ligand>
        <name>substrate</name>
    </ligand>
</feature>
<feature type="modified residue" description="N6-(pyridoxal phosphate)lysine" evidence="4 5">
    <location>
        <position position="48"/>
    </location>
</feature>
<dbReference type="SUPFAM" id="SSF51419">
    <property type="entry name" value="PLP-binding barrel"/>
    <property type="match status" value="1"/>
</dbReference>
<evidence type="ECO:0000313" key="9">
    <source>
        <dbReference type="Proteomes" id="UP000053370"/>
    </source>
</evidence>
<keyword evidence="9" id="KW-1185">Reference proteome</keyword>
<dbReference type="PANTHER" id="PTHR30511:SF0">
    <property type="entry name" value="ALANINE RACEMASE, CATABOLIC-RELATED"/>
    <property type="match status" value="1"/>
</dbReference>
<comment type="function">
    <text evidence="4">Catalyzes the interconversion of L-alanine and D-alanine. May also act on other amino acids.</text>
</comment>
<evidence type="ECO:0000313" key="8">
    <source>
        <dbReference type="EMBL" id="GAP40095.1"/>
    </source>
</evidence>
<sequence>MRSIYDSVWQFMKQKIYENWVEIDLEAIRTNIRLIRKISGCPVIAVIKANAYGHGVLSVAQAAMDAGSNFFAVARFCEAMELRNAGFQNPILLFGRLSPKDAVQAAHEKIRAAIFCREQITELSEVLHTSGQKLLVHAKVDTGMGRLGIPSESGLELVQAIHDTPELEIEGLYSHFARADETEPATTNLQIERFDRLVDQLTKNDLRPKIVHTANSAGALFHPAACRYDMVRGGIAIYGLNPSSQTRLPAEFRPALSWKAQIISIKTLPSGSGISYGHKYVTKSDGQRIGVIPVGYADGFRRIAGNVVLAGGQRVPVLGNVCMDQCMIDLNPVPDVQPGDEVILIGTQGDESITADEVADRWGTINYEVTCGVSNRVKRMYF</sequence>
<dbReference type="OrthoDB" id="9813814at2"/>
<dbReference type="EC" id="5.1.1.1" evidence="4"/>
<proteinExistence type="inferred from homology"/>
<dbReference type="HAMAP" id="MF_01201">
    <property type="entry name" value="Ala_racemase"/>
    <property type="match status" value="1"/>
</dbReference>
<feature type="binding site" evidence="4 6">
    <location>
        <position position="323"/>
    </location>
    <ligand>
        <name>substrate</name>
    </ligand>
</feature>
<dbReference type="GO" id="GO:0030632">
    <property type="term" value="P:D-alanine biosynthetic process"/>
    <property type="evidence" value="ECO:0007669"/>
    <property type="project" value="UniProtKB-UniRule"/>
</dbReference>
<dbReference type="InterPro" id="IPR011079">
    <property type="entry name" value="Ala_racemase_C"/>
</dbReference>
<dbReference type="PRINTS" id="PR00992">
    <property type="entry name" value="ALARACEMASE"/>
</dbReference>
<comment type="similarity">
    <text evidence="4">Belongs to the alanine racemase family.</text>
</comment>
<feature type="active site" description="Proton acceptor; specific for D-alanine" evidence="4">
    <location>
        <position position="48"/>
    </location>
</feature>
<dbReference type="Gene3D" id="3.20.20.10">
    <property type="entry name" value="Alanine racemase"/>
    <property type="match status" value="1"/>
</dbReference>
<dbReference type="PATRIC" id="fig|1678840.3.peg.1269"/>
<evidence type="ECO:0000256" key="1">
    <source>
        <dbReference type="ARBA" id="ARBA00001933"/>
    </source>
</evidence>
<dbReference type="STRING" id="1678840.ATC1_1360"/>
<evidence type="ECO:0000256" key="2">
    <source>
        <dbReference type="ARBA" id="ARBA00022898"/>
    </source>
</evidence>
<organism evidence="8">
    <name type="scientific">Flexilinea flocculi</name>
    <dbReference type="NCBI Taxonomy" id="1678840"/>
    <lineage>
        <taxon>Bacteria</taxon>
        <taxon>Bacillati</taxon>
        <taxon>Chloroflexota</taxon>
        <taxon>Anaerolineae</taxon>
        <taxon>Anaerolineales</taxon>
        <taxon>Anaerolineaceae</taxon>
        <taxon>Flexilinea</taxon>
    </lineage>
</organism>
<dbReference type="PROSITE" id="PS00395">
    <property type="entry name" value="ALANINE_RACEMASE"/>
    <property type="match status" value="1"/>
</dbReference>
<evidence type="ECO:0000256" key="5">
    <source>
        <dbReference type="PIRSR" id="PIRSR600821-50"/>
    </source>
</evidence>
<dbReference type="SMART" id="SM01005">
    <property type="entry name" value="Ala_racemase_C"/>
    <property type="match status" value="1"/>
</dbReference>
<dbReference type="FunFam" id="3.20.20.10:FF:000002">
    <property type="entry name" value="Alanine racemase"/>
    <property type="match status" value="1"/>
</dbReference>